<dbReference type="Gene3D" id="1.25.40.10">
    <property type="entry name" value="Tetratricopeptide repeat domain"/>
    <property type="match status" value="5"/>
</dbReference>
<dbReference type="FunFam" id="1.25.40.10:FF:001810">
    <property type="entry name" value="Pentatricopeptide repeat-containing protein mitochondrial"/>
    <property type="match status" value="1"/>
</dbReference>
<feature type="repeat" description="PPR" evidence="2">
    <location>
        <begin position="161"/>
        <end position="195"/>
    </location>
</feature>
<dbReference type="NCBIfam" id="TIGR00756">
    <property type="entry name" value="PPR"/>
    <property type="match status" value="8"/>
</dbReference>
<keyword evidence="1" id="KW-0677">Repeat</keyword>
<dbReference type="Pfam" id="PF13041">
    <property type="entry name" value="PPR_2"/>
    <property type="match status" value="2"/>
</dbReference>
<sequence>MRIVVTRRIINQITGTILFWGSKDHHIYISGPCWLPSIFRSYFKSKPLPQIQSQKNVLTHLQSDPRLTLYDHNQEISSLGRRGKVDEARKVFDEMPHRDVVSYASMISIYVKNKELVKAENLYFSIPERNVVSESAMLDGYAKAGRMEEARKIFDGMPNRNVYSWTSLVSGYFQIGNVDEARRLFEQMPEKSAVSWTVALTGFARNGQIDEARNNFDEMPCKNVIAWTAMIRAYIENCQVDRALELFNIMPARNLHSWNIMIQGCLDYNMVDVAVELFNRMPRRNEVSWTTMVTGLAHNRLTDLARMYFEQMPYKDVAAWNAMITVYCAEGLMDKASELFEFMPNKNLISWNMMIDGYAKSGPEGEALKLFQSMLRYGLRPDQTTITSVLTSCRSCLELLQVHPLSLLLGLEHETSLTNALITMYSRNGDLTSSMIAFENLKMKDIVSWTAMILAYAYHGLANQAFQTFARMLKSGKKPDDITFVGVLSACSHAGLVTKGQKIFDAMVHAYGLKPRAEHYCCLVDILGRAQLLDKAVLVVAHIPPEELDGAVLGALLGACKLYGDAALARQIGDKLIELEPGSSGGYVLLANAYAASGNWDSFAQVRKKMKQREVKKVPGFSQIEVNGKCHVFCVGDRSHPEMSEIYKVLQEKLQPLMQETFLLSRVQDPIFSDVIVSTSSVKDLEINVEVVH</sequence>
<dbReference type="SUPFAM" id="SSF48452">
    <property type="entry name" value="TPR-like"/>
    <property type="match status" value="2"/>
</dbReference>
<dbReference type="Pfam" id="PF01535">
    <property type="entry name" value="PPR"/>
    <property type="match status" value="6"/>
</dbReference>
<dbReference type="GO" id="GO:0003723">
    <property type="term" value="F:RNA binding"/>
    <property type="evidence" value="ECO:0007669"/>
    <property type="project" value="InterPro"/>
</dbReference>
<name>A0AAV0C9F1_9ASTE</name>
<dbReference type="PANTHER" id="PTHR47926">
    <property type="entry name" value="PENTATRICOPEPTIDE REPEAT-CONTAINING PROTEIN"/>
    <property type="match status" value="1"/>
</dbReference>
<dbReference type="InterPro" id="IPR046960">
    <property type="entry name" value="PPR_At4g14850-like_plant"/>
</dbReference>
<reference evidence="3" key="1">
    <citation type="submission" date="2022-07" db="EMBL/GenBank/DDBJ databases">
        <authorList>
            <person name="Macas J."/>
            <person name="Novak P."/>
            <person name="Neumann P."/>
        </authorList>
    </citation>
    <scope>NUCLEOTIDE SEQUENCE</scope>
</reference>
<dbReference type="Pfam" id="PF12854">
    <property type="entry name" value="PPR_1"/>
    <property type="match status" value="1"/>
</dbReference>
<keyword evidence="4" id="KW-1185">Reference proteome</keyword>
<evidence type="ECO:0000313" key="3">
    <source>
        <dbReference type="EMBL" id="CAH9070428.1"/>
    </source>
</evidence>
<dbReference type="EMBL" id="CAMAPF010000018">
    <property type="protein sequence ID" value="CAH9070428.1"/>
    <property type="molecule type" value="Genomic_DNA"/>
</dbReference>
<proteinExistence type="predicted"/>
<dbReference type="GO" id="GO:0009451">
    <property type="term" value="P:RNA modification"/>
    <property type="evidence" value="ECO:0007669"/>
    <property type="project" value="InterPro"/>
</dbReference>
<accession>A0AAV0C9F1</accession>
<comment type="caution">
    <text evidence="3">The sequence shown here is derived from an EMBL/GenBank/DDBJ whole genome shotgun (WGS) entry which is preliminary data.</text>
</comment>
<dbReference type="Proteomes" id="UP001152523">
    <property type="component" value="Unassembled WGS sequence"/>
</dbReference>
<organism evidence="3 4">
    <name type="scientific">Cuscuta epithymum</name>
    <dbReference type="NCBI Taxonomy" id="186058"/>
    <lineage>
        <taxon>Eukaryota</taxon>
        <taxon>Viridiplantae</taxon>
        <taxon>Streptophyta</taxon>
        <taxon>Embryophyta</taxon>
        <taxon>Tracheophyta</taxon>
        <taxon>Spermatophyta</taxon>
        <taxon>Magnoliopsida</taxon>
        <taxon>eudicotyledons</taxon>
        <taxon>Gunneridae</taxon>
        <taxon>Pentapetalae</taxon>
        <taxon>asterids</taxon>
        <taxon>lamiids</taxon>
        <taxon>Solanales</taxon>
        <taxon>Convolvulaceae</taxon>
        <taxon>Cuscuteae</taxon>
        <taxon>Cuscuta</taxon>
        <taxon>Cuscuta subgen. Cuscuta</taxon>
    </lineage>
</organism>
<dbReference type="Pfam" id="PF20431">
    <property type="entry name" value="E_motif"/>
    <property type="match status" value="1"/>
</dbReference>
<gene>
    <name evidence="3" type="ORF">CEPIT_LOCUS3427</name>
</gene>
<dbReference type="FunFam" id="1.25.40.10:FF:000125">
    <property type="entry name" value="Pentatricopeptide repeat-containing protein"/>
    <property type="match status" value="1"/>
</dbReference>
<feature type="repeat" description="PPR" evidence="2">
    <location>
        <begin position="445"/>
        <end position="479"/>
    </location>
</feature>
<feature type="non-terminal residue" evidence="3">
    <location>
        <position position="693"/>
    </location>
</feature>
<feature type="repeat" description="PPR" evidence="2">
    <location>
        <begin position="223"/>
        <end position="257"/>
    </location>
</feature>
<feature type="repeat" description="PPR" evidence="2">
    <location>
        <begin position="130"/>
        <end position="160"/>
    </location>
</feature>
<dbReference type="PANTHER" id="PTHR47926:SF380">
    <property type="entry name" value="PENTATRICOPEPTIDE REPEAT-CONTAINING PROTEIN"/>
    <property type="match status" value="1"/>
</dbReference>
<dbReference type="InterPro" id="IPR002885">
    <property type="entry name" value="PPR_rpt"/>
</dbReference>
<feature type="repeat" description="PPR" evidence="2">
    <location>
        <begin position="316"/>
        <end position="346"/>
    </location>
</feature>
<protein>
    <submittedName>
        <fullName evidence="3">Uncharacterized protein</fullName>
    </submittedName>
</protein>
<feature type="repeat" description="PPR" evidence="2">
    <location>
        <begin position="68"/>
        <end position="102"/>
    </location>
</feature>
<dbReference type="InterPro" id="IPR046848">
    <property type="entry name" value="E_motif"/>
</dbReference>
<evidence type="ECO:0000313" key="4">
    <source>
        <dbReference type="Proteomes" id="UP001152523"/>
    </source>
</evidence>
<dbReference type="InterPro" id="IPR011990">
    <property type="entry name" value="TPR-like_helical_dom_sf"/>
</dbReference>
<dbReference type="AlphaFoldDB" id="A0AAV0C9F1"/>
<dbReference type="GO" id="GO:0048731">
    <property type="term" value="P:system development"/>
    <property type="evidence" value="ECO:0007669"/>
    <property type="project" value="UniProtKB-ARBA"/>
</dbReference>
<dbReference type="PROSITE" id="PS51375">
    <property type="entry name" value="PPR"/>
    <property type="match status" value="7"/>
</dbReference>
<feature type="repeat" description="PPR" evidence="2">
    <location>
        <begin position="347"/>
        <end position="381"/>
    </location>
</feature>
<evidence type="ECO:0000256" key="1">
    <source>
        <dbReference type="ARBA" id="ARBA00022737"/>
    </source>
</evidence>
<evidence type="ECO:0000256" key="2">
    <source>
        <dbReference type="PROSITE-ProRule" id="PRU00708"/>
    </source>
</evidence>